<dbReference type="GO" id="GO:0000976">
    <property type="term" value="F:transcription cis-regulatory region binding"/>
    <property type="evidence" value="ECO:0007669"/>
    <property type="project" value="TreeGrafter"/>
</dbReference>
<evidence type="ECO:0000256" key="3">
    <source>
        <dbReference type="ARBA" id="ARBA00023163"/>
    </source>
</evidence>
<dbReference type="InterPro" id="IPR001647">
    <property type="entry name" value="HTH_TetR"/>
</dbReference>
<dbReference type="InterPro" id="IPR050109">
    <property type="entry name" value="HTH-type_TetR-like_transc_reg"/>
</dbReference>
<feature type="DNA-binding region" description="H-T-H motif" evidence="4">
    <location>
        <begin position="55"/>
        <end position="74"/>
    </location>
</feature>
<evidence type="ECO:0000256" key="4">
    <source>
        <dbReference type="PROSITE-ProRule" id="PRU00335"/>
    </source>
</evidence>
<dbReference type="PANTHER" id="PTHR30055">
    <property type="entry name" value="HTH-TYPE TRANSCRIPTIONAL REGULATOR RUTR"/>
    <property type="match status" value="1"/>
</dbReference>
<dbReference type="SUPFAM" id="SSF46689">
    <property type="entry name" value="Homeodomain-like"/>
    <property type="match status" value="1"/>
</dbReference>
<dbReference type="SUPFAM" id="SSF48498">
    <property type="entry name" value="Tetracyclin repressor-like, C-terminal domain"/>
    <property type="match status" value="1"/>
</dbReference>
<evidence type="ECO:0000313" key="7">
    <source>
        <dbReference type="Proteomes" id="UP000641386"/>
    </source>
</evidence>
<comment type="caution">
    <text evidence="6">The sequence shown here is derived from an EMBL/GenBank/DDBJ whole genome shotgun (WGS) entry which is preliminary data.</text>
</comment>
<dbReference type="PROSITE" id="PS50977">
    <property type="entry name" value="HTH_TETR_2"/>
    <property type="match status" value="1"/>
</dbReference>
<evidence type="ECO:0000256" key="2">
    <source>
        <dbReference type="ARBA" id="ARBA00023125"/>
    </source>
</evidence>
<dbReference type="InterPro" id="IPR036271">
    <property type="entry name" value="Tet_transcr_reg_TetR-rel_C_sf"/>
</dbReference>
<evidence type="ECO:0000256" key="1">
    <source>
        <dbReference type="ARBA" id="ARBA00023015"/>
    </source>
</evidence>
<dbReference type="EMBL" id="BNBC01000003">
    <property type="protein sequence ID" value="GHE59721.1"/>
    <property type="molecule type" value="Genomic_DNA"/>
</dbReference>
<dbReference type="Pfam" id="PF02909">
    <property type="entry name" value="TetR_C_1"/>
    <property type="match status" value="1"/>
</dbReference>
<evidence type="ECO:0000259" key="5">
    <source>
        <dbReference type="PROSITE" id="PS50977"/>
    </source>
</evidence>
<reference evidence="6" key="2">
    <citation type="submission" date="2020-09" db="EMBL/GenBank/DDBJ databases">
        <authorList>
            <person name="Sun Q."/>
            <person name="Ohkuma M."/>
        </authorList>
    </citation>
    <scope>NUCLEOTIDE SEQUENCE</scope>
    <source>
        <strain evidence="6">JCM 3302</strain>
    </source>
</reference>
<gene>
    <name evidence="6" type="ORF">GCM10014715_11310</name>
</gene>
<proteinExistence type="predicted"/>
<dbReference type="Gene3D" id="1.10.357.10">
    <property type="entry name" value="Tetracycline Repressor, domain 2"/>
    <property type="match status" value="1"/>
</dbReference>
<keyword evidence="3" id="KW-0804">Transcription</keyword>
<keyword evidence="2 4" id="KW-0238">DNA-binding</keyword>
<protein>
    <submittedName>
        <fullName evidence="6">TetR family transcriptional regulator</fullName>
    </submittedName>
</protein>
<evidence type="ECO:0000313" key="6">
    <source>
        <dbReference type="EMBL" id="GHE59721.1"/>
    </source>
</evidence>
<dbReference type="InterPro" id="IPR009057">
    <property type="entry name" value="Homeodomain-like_sf"/>
</dbReference>
<keyword evidence="1" id="KW-0805">Transcription regulation</keyword>
<dbReference type="InterPro" id="IPR004111">
    <property type="entry name" value="Repressor_TetR_C"/>
</dbReference>
<dbReference type="Pfam" id="PF00440">
    <property type="entry name" value="TetR_N"/>
    <property type="match status" value="1"/>
</dbReference>
<dbReference type="PANTHER" id="PTHR30055:SF151">
    <property type="entry name" value="TRANSCRIPTIONAL REGULATORY PROTEIN"/>
    <property type="match status" value="1"/>
</dbReference>
<dbReference type="GO" id="GO:0003700">
    <property type="term" value="F:DNA-binding transcription factor activity"/>
    <property type="evidence" value="ECO:0007669"/>
    <property type="project" value="TreeGrafter"/>
</dbReference>
<feature type="domain" description="HTH tetR-type" evidence="5">
    <location>
        <begin position="32"/>
        <end position="92"/>
    </location>
</feature>
<accession>A0A919DMJ7</accession>
<keyword evidence="7" id="KW-1185">Reference proteome</keyword>
<dbReference type="Proteomes" id="UP000641386">
    <property type="component" value="Unassembled WGS sequence"/>
</dbReference>
<sequence>MEECVNSEDTVPDGLRRLWRLSEPSRLGRPAALDIGRVVGVAVELADRDGLGGVTLPKVGAALGVTSMSLYRYVGSKDELLVLMSDAALGDPPALDGGAPSWRDGLRDWARAQREVYLRRPWLVRVPMSGPPAGPHHIAWMESALAVLRGTGLDWARKIAVLGLISGYARQAVLQSQDLAAGRGEGTGQASAERDYGRALTRLVDPGRFPESARLFASSLFEAPPVTTDEAMADSDFAVGLELILDGVAAAVSRATDGAATT</sequence>
<organism evidence="6 7">
    <name type="scientific">Streptomyces spiralis</name>
    <dbReference type="NCBI Taxonomy" id="66376"/>
    <lineage>
        <taxon>Bacteria</taxon>
        <taxon>Bacillati</taxon>
        <taxon>Actinomycetota</taxon>
        <taxon>Actinomycetes</taxon>
        <taxon>Kitasatosporales</taxon>
        <taxon>Streptomycetaceae</taxon>
        <taxon>Streptomyces</taxon>
    </lineage>
</organism>
<dbReference type="GO" id="GO:0045892">
    <property type="term" value="P:negative regulation of DNA-templated transcription"/>
    <property type="evidence" value="ECO:0007669"/>
    <property type="project" value="InterPro"/>
</dbReference>
<reference evidence="6" key="1">
    <citation type="journal article" date="2014" name="Int. J. Syst. Evol. Microbiol.">
        <title>Complete genome sequence of Corynebacterium casei LMG S-19264T (=DSM 44701T), isolated from a smear-ripened cheese.</title>
        <authorList>
            <consortium name="US DOE Joint Genome Institute (JGI-PGF)"/>
            <person name="Walter F."/>
            <person name="Albersmeier A."/>
            <person name="Kalinowski J."/>
            <person name="Ruckert C."/>
        </authorList>
    </citation>
    <scope>NUCLEOTIDE SEQUENCE</scope>
    <source>
        <strain evidence="6">JCM 3302</strain>
    </source>
</reference>
<name>A0A919DMJ7_9ACTN</name>
<dbReference type="Gene3D" id="1.10.10.60">
    <property type="entry name" value="Homeodomain-like"/>
    <property type="match status" value="1"/>
</dbReference>
<dbReference type="AlphaFoldDB" id="A0A919DMJ7"/>